<sequence length="63" mass="7091">MLIMLINGNRVRTSFTASKNKDARFFHLQGKSGVFRFLIDNCRDLRSQCQGEAIVGQMGLSRG</sequence>
<dbReference type="AlphaFoldDB" id="A0A829H6B4"/>
<protein>
    <submittedName>
        <fullName evidence="1">Uncharacterized protein</fullName>
    </submittedName>
</protein>
<name>A0A829H6B4_LACPA</name>
<reference evidence="1 2" key="1">
    <citation type="journal article" date="2013" name="PLoS ONE">
        <title>Lactobacillus paracasei comparative genomics: towards species pan-genome definition and exploitation of diversity.</title>
        <authorList>
            <person name="Smokvina T."/>
            <person name="Wels M."/>
            <person name="Polka J."/>
            <person name="Chervaux C."/>
            <person name="Brisse S."/>
            <person name="Boekhorst J."/>
            <person name="van Hylckama Vlieg J.E."/>
            <person name="Siezen R.J."/>
        </authorList>
    </citation>
    <scope>NUCLEOTIDE SEQUENCE [LARGE SCALE GENOMIC DNA]</scope>
    <source>
        <strain evidence="1 2">Lpp41</strain>
    </source>
</reference>
<accession>A0A829H6B4</accession>
<proteinExistence type="predicted"/>
<evidence type="ECO:0000313" key="1">
    <source>
        <dbReference type="EMBL" id="EPC72631.1"/>
    </source>
</evidence>
<comment type="caution">
    <text evidence="1">The sequence shown here is derived from an EMBL/GenBank/DDBJ whole genome shotgun (WGS) entry which is preliminary data.</text>
</comment>
<evidence type="ECO:0000313" key="2">
    <source>
        <dbReference type="Proteomes" id="UP000014244"/>
    </source>
</evidence>
<feature type="non-terminal residue" evidence="1">
    <location>
        <position position="63"/>
    </location>
</feature>
<dbReference type="Proteomes" id="UP000014244">
    <property type="component" value="Unassembled WGS sequence"/>
</dbReference>
<gene>
    <name evidence="1" type="ORF">Lpp41_08814</name>
</gene>
<dbReference type="EMBL" id="ANKE01000413">
    <property type="protein sequence ID" value="EPC72631.1"/>
    <property type="molecule type" value="Genomic_DNA"/>
</dbReference>
<organism evidence="1 2">
    <name type="scientific">Lacticaseibacillus paracasei subsp. paracasei Lpp41</name>
    <dbReference type="NCBI Taxonomy" id="1256208"/>
    <lineage>
        <taxon>Bacteria</taxon>
        <taxon>Bacillati</taxon>
        <taxon>Bacillota</taxon>
        <taxon>Bacilli</taxon>
        <taxon>Lactobacillales</taxon>
        <taxon>Lactobacillaceae</taxon>
        <taxon>Lacticaseibacillus</taxon>
    </lineage>
</organism>